<dbReference type="OrthoDB" id="372487at2759"/>
<dbReference type="InterPro" id="IPR027073">
    <property type="entry name" value="5_3_exoribonuclease"/>
</dbReference>
<name>A0A0L0F3J5_9EUKA</name>
<feature type="domain" description="Xrn1 N-terminal" evidence="2">
    <location>
        <begin position="57"/>
        <end position="95"/>
    </location>
</feature>
<dbReference type="GO" id="GO:0000956">
    <property type="term" value="P:nuclear-transcribed mRNA catabolic process"/>
    <property type="evidence" value="ECO:0007669"/>
    <property type="project" value="TreeGrafter"/>
</dbReference>
<evidence type="ECO:0000313" key="3">
    <source>
        <dbReference type="EMBL" id="KNC71174.1"/>
    </source>
</evidence>
<protein>
    <recommendedName>
        <fullName evidence="2">Xrn1 N-terminal domain-containing protein</fullName>
    </recommendedName>
</protein>
<dbReference type="AlphaFoldDB" id="A0A0L0F3J5"/>
<dbReference type="GO" id="GO:0016075">
    <property type="term" value="P:rRNA catabolic process"/>
    <property type="evidence" value="ECO:0007669"/>
    <property type="project" value="TreeGrafter"/>
</dbReference>
<evidence type="ECO:0000259" key="2">
    <source>
        <dbReference type="Pfam" id="PF03159"/>
    </source>
</evidence>
<dbReference type="InterPro" id="IPR004859">
    <property type="entry name" value="Xrn1_N"/>
</dbReference>
<keyword evidence="4" id="KW-1185">Reference proteome</keyword>
<dbReference type="GO" id="GO:0003723">
    <property type="term" value="F:RNA binding"/>
    <property type="evidence" value="ECO:0007669"/>
    <property type="project" value="TreeGrafter"/>
</dbReference>
<dbReference type="RefSeq" id="XP_014145076.1">
    <property type="nucleotide sequence ID" value="XM_014289601.1"/>
</dbReference>
<dbReference type="GeneID" id="25916791"/>
<dbReference type="GO" id="GO:0005634">
    <property type="term" value="C:nucleus"/>
    <property type="evidence" value="ECO:0007669"/>
    <property type="project" value="TreeGrafter"/>
</dbReference>
<gene>
    <name evidence="3" type="ORF">SARC_16287</name>
</gene>
<dbReference type="GO" id="GO:0004534">
    <property type="term" value="F:5'-3' RNA exonuclease activity"/>
    <property type="evidence" value="ECO:0007669"/>
    <property type="project" value="TreeGrafter"/>
</dbReference>
<dbReference type="eggNOG" id="KOG2045">
    <property type="taxonomic scope" value="Eukaryota"/>
</dbReference>
<dbReference type="Pfam" id="PF03159">
    <property type="entry name" value="XRN_N"/>
    <property type="match status" value="1"/>
</dbReference>
<feature type="non-terminal residue" evidence="3">
    <location>
        <position position="1"/>
    </location>
</feature>
<organism evidence="3 4">
    <name type="scientific">Sphaeroforma arctica JP610</name>
    <dbReference type="NCBI Taxonomy" id="667725"/>
    <lineage>
        <taxon>Eukaryota</taxon>
        <taxon>Ichthyosporea</taxon>
        <taxon>Ichthyophonida</taxon>
        <taxon>Sphaeroforma</taxon>
    </lineage>
</organism>
<dbReference type="Gene3D" id="3.40.50.12390">
    <property type="match status" value="1"/>
</dbReference>
<sequence length="100" mass="11259">VSTGLCGLYLSTCHLRFVSVYYTVPYRTNRLSVLDTQHHTTTSITHPTTHVLSTGNSERYPCISQVINDDQIPVFDNLYLDMNGIIHNCSHGNSTDPNFQ</sequence>
<feature type="non-terminal residue" evidence="3">
    <location>
        <position position="100"/>
    </location>
</feature>
<proteinExistence type="inferred from homology"/>
<dbReference type="Proteomes" id="UP000054560">
    <property type="component" value="Unassembled WGS sequence"/>
</dbReference>
<dbReference type="PANTHER" id="PTHR12341">
    <property type="entry name" value="5'-&gt;3' EXORIBONUCLEASE"/>
    <property type="match status" value="1"/>
</dbReference>
<comment type="similarity">
    <text evidence="1">Belongs to the 5'-3' exonuclease family.</text>
</comment>
<dbReference type="EMBL" id="KQ249350">
    <property type="protein sequence ID" value="KNC71174.1"/>
    <property type="molecule type" value="Genomic_DNA"/>
</dbReference>
<reference evidence="3 4" key="1">
    <citation type="submission" date="2011-02" db="EMBL/GenBank/DDBJ databases">
        <title>The Genome Sequence of Sphaeroforma arctica JP610.</title>
        <authorList>
            <consortium name="The Broad Institute Genome Sequencing Platform"/>
            <person name="Russ C."/>
            <person name="Cuomo C."/>
            <person name="Young S.K."/>
            <person name="Zeng Q."/>
            <person name="Gargeya S."/>
            <person name="Alvarado L."/>
            <person name="Berlin A."/>
            <person name="Chapman S.B."/>
            <person name="Chen Z."/>
            <person name="Freedman E."/>
            <person name="Gellesch M."/>
            <person name="Goldberg J."/>
            <person name="Griggs A."/>
            <person name="Gujja S."/>
            <person name="Heilman E."/>
            <person name="Heiman D."/>
            <person name="Howarth C."/>
            <person name="Mehta T."/>
            <person name="Neiman D."/>
            <person name="Pearson M."/>
            <person name="Roberts A."/>
            <person name="Saif S."/>
            <person name="Shea T."/>
            <person name="Shenoy N."/>
            <person name="Sisk P."/>
            <person name="Stolte C."/>
            <person name="Sykes S."/>
            <person name="White J."/>
            <person name="Yandava C."/>
            <person name="Burger G."/>
            <person name="Gray M.W."/>
            <person name="Holland P.W.H."/>
            <person name="King N."/>
            <person name="Lang F.B.F."/>
            <person name="Roger A.J."/>
            <person name="Ruiz-Trillo I."/>
            <person name="Haas B."/>
            <person name="Nusbaum C."/>
            <person name="Birren B."/>
        </authorList>
    </citation>
    <scope>NUCLEOTIDE SEQUENCE [LARGE SCALE GENOMIC DNA]</scope>
    <source>
        <strain evidence="3 4">JP610</strain>
    </source>
</reference>
<dbReference type="STRING" id="667725.A0A0L0F3J5"/>
<evidence type="ECO:0000313" key="4">
    <source>
        <dbReference type="Proteomes" id="UP000054560"/>
    </source>
</evidence>
<evidence type="ECO:0000256" key="1">
    <source>
        <dbReference type="ARBA" id="ARBA00038299"/>
    </source>
</evidence>
<accession>A0A0L0F3J5</accession>
<dbReference type="PANTHER" id="PTHR12341:SF7">
    <property type="entry name" value="5'-3' EXORIBONUCLEASE 1"/>
    <property type="match status" value="1"/>
</dbReference>